<evidence type="ECO:0000256" key="5">
    <source>
        <dbReference type="ARBA" id="ARBA00023136"/>
    </source>
</evidence>
<evidence type="ECO:0000256" key="4">
    <source>
        <dbReference type="ARBA" id="ARBA00022729"/>
    </source>
</evidence>
<accession>A0A919IV94</accession>
<dbReference type="InterPro" id="IPR003760">
    <property type="entry name" value="PnrA-like"/>
</dbReference>
<protein>
    <submittedName>
        <fullName evidence="9">BMP family ABC transporter substrate-binding protein</fullName>
    </submittedName>
</protein>
<comment type="similarity">
    <text evidence="2">Belongs to the BMP lipoprotein family.</text>
</comment>
<evidence type="ECO:0000256" key="7">
    <source>
        <dbReference type="SAM" id="SignalP"/>
    </source>
</evidence>
<feature type="signal peptide" evidence="7">
    <location>
        <begin position="1"/>
        <end position="23"/>
    </location>
</feature>
<dbReference type="RefSeq" id="WP_203754014.1">
    <property type="nucleotide sequence ID" value="NZ_BAAAUC010000035.1"/>
</dbReference>
<dbReference type="PANTHER" id="PTHR34296">
    <property type="entry name" value="TRANSCRIPTIONAL ACTIVATOR PROTEIN MED"/>
    <property type="match status" value="1"/>
</dbReference>
<keyword evidence="5" id="KW-0472">Membrane</keyword>
<organism evidence="9 10">
    <name type="scientific">Actinoplanes cyaneus</name>
    <dbReference type="NCBI Taxonomy" id="52696"/>
    <lineage>
        <taxon>Bacteria</taxon>
        <taxon>Bacillati</taxon>
        <taxon>Actinomycetota</taxon>
        <taxon>Actinomycetes</taxon>
        <taxon>Micromonosporales</taxon>
        <taxon>Micromonosporaceae</taxon>
        <taxon>Actinoplanes</taxon>
    </lineage>
</organism>
<evidence type="ECO:0000313" key="10">
    <source>
        <dbReference type="Proteomes" id="UP000619479"/>
    </source>
</evidence>
<sequence>MSRRTTVGLFAAALTALMTTACSTVMVPVSPGDSSGLGRETVRVGIAYDSAGRGDKSFNDAAAAGIDRAKQELLVEAAEAKTQAETDEAREAALRGLATGGSNPVIAVGFLYAGAIGTVAKEFPDTLFAIIDDDSVTADNVVSLLFSEEQGSYLVGVAAALATRRNRVGFVGGVDVALIHKFEAGYVAGVHSVDPGIRVDVRYLTKPPDFGGFGAPAKGKTAAARLIADGADVVYAAAGGSGTGVFDAVAAAGNTWAIGVDSDQYATASEAVRPRILTSMLKRVDNGVFQEIQAFVKGDRAGGKKRYDLKVDGVGYATSNSKLGPYRSGMDKARYRVLAGAVKVPVS</sequence>
<comment type="subcellular location">
    <subcellularLocation>
        <location evidence="1">Cell membrane</location>
        <topology evidence="1">Lipid-anchor</topology>
    </subcellularLocation>
</comment>
<evidence type="ECO:0000313" key="9">
    <source>
        <dbReference type="EMBL" id="GID70348.1"/>
    </source>
</evidence>
<evidence type="ECO:0000256" key="2">
    <source>
        <dbReference type="ARBA" id="ARBA00008610"/>
    </source>
</evidence>
<dbReference type="InterPro" id="IPR028082">
    <property type="entry name" value="Peripla_BP_I"/>
</dbReference>
<keyword evidence="3" id="KW-1003">Cell membrane</keyword>
<dbReference type="AlphaFoldDB" id="A0A919IV94"/>
<dbReference type="Pfam" id="PF02608">
    <property type="entry name" value="Bmp"/>
    <property type="match status" value="1"/>
</dbReference>
<keyword evidence="6" id="KW-0449">Lipoprotein</keyword>
<dbReference type="Proteomes" id="UP000619479">
    <property type="component" value="Unassembled WGS sequence"/>
</dbReference>
<dbReference type="SUPFAM" id="SSF53822">
    <property type="entry name" value="Periplasmic binding protein-like I"/>
    <property type="match status" value="1"/>
</dbReference>
<dbReference type="CDD" id="cd06354">
    <property type="entry name" value="PBP1_PrnA-like"/>
    <property type="match status" value="1"/>
</dbReference>
<reference evidence="9" key="1">
    <citation type="submission" date="2021-01" db="EMBL/GenBank/DDBJ databases">
        <title>Whole genome shotgun sequence of Actinoplanes cyaneus NBRC 14990.</title>
        <authorList>
            <person name="Komaki H."/>
            <person name="Tamura T."/>
        </authorList>
    </citation>
    <scope>NUCLEOTIDE SEQUENCE</scope>
    <source>
        <strain evidence="9">NBRC 14990</strain>
    </source>
</reference>
<feature type="chain" id="PRO_5037801061" evidence="7">
    <location>
        <begin position="24"/>
        <end position="347"/>
    </location>
</feature>
<dbReference type="PANTHER" id="PTHR34296:SF2">
    <property type="entry name" value="ABC TRANSPORTER GUANOSINE-BINDING PROTEIN NUPN"/>
    <property type="match status" value="1"/>
</dbReference>
<keyword evidence="10" id="KW-1185">Reference proteome</keyword>
<dbReference type="InterPro" id="IPR050957">
    <property type="entry name" value="BMP_lipoprotein"/>
</dbReference>
<gene>
    <name evidence="9" type="primary">bmpA</name>
    <name evidence="9" type="ORF">Acy02nite_82290</name>
</gene>
<dbReference type="PROSITE" id="PS51257">
    <property type="entry name" value="PROKAR_LIPOPROTEIN"/>
    <property type="match status" value="1"/>
</dbReference>
<evidence type="ECO:0000256" key="6">
    <source>
        <dbReference type="ARBA" id="ARBA00023288"/>
    </source>
</evidence>
<comment type="caution">
    <text evidence="9">The sequence shown here is derived from an EMBL/GenBank/DDBJ whole genome shotgun (WGS) entry which is preliminary data.</text>
</comment>
<evidence type="ECO:0000256" key="1">
    <source>
        <dbReference type="ARBA" id="ARBA00004193"/>
    </source>
</evidence>
<dbReference type="GO" id="GO:0005886">
    <property type="term" value="C:plasma membrane"/>
    <property type="evidence" value="ECO:0007669"/>
    <property type="project" value="UniProtKB-SubCell"/>
</dbReference>
<feature type="domain" description="ABC transporter substrate-binding protein PnrA-like" evidence="8">
    <location>
        <begin position="49"/>
        <end position="317"/>
    </location>
</feature>
<evidence type="ECO:0000256" key="3">
    <source>
        <dbReference type="ARBA" id="ARBA00022475"/>
    </source>
</evidence>
<dbReference type="Gene3D" id="3.40.50.2300">
    <property type="match status" value="2"/>
</dbReference>
<keyword evidence="4 7" id="KW-0732">Signal</keyword>
<name>A0A919IV94_9ACTN</name>
<dbReference type="EMBL" id="BOMH01000073">
    <property type="protein sequence ID" value="GID70348.1"/>
    <property type="molecule type" value="Genomic_DNA"/>
</dbReference>
<evidence type="ECO:0000259" key="8">
    <source>
        <dbReference type="Pfam" id="PF02608"/>
    </source>
</evidence>
<proteinExistence type="inferred from homology"/>